<feature type="domain" description="Polymerase nucleotidyl transferase" evidence="10">
    <location>
        <begin position="18"/>
        <end position="98"/>
    </location>
</feature>
<evidence type="ECO:0000313" key="11">
    <source>
        <dbReference type="EMBL" id="ADN02282.1"/>
    </source>
</evidence>
<dbReference type="InterPro" id="IPR002934">
    <property type="entry name" value="Polymerase_NTP_transf_dom"/>
</dbReference>
<dbReference type="Gene3D" id="3.30.460.10">
    <property type="entry name" value="Beta Polymerase, domain 2"/>
    <property type="match status" value="1"/>
</dbReference>
<reference evidence="11 12" key="2">
    <citation type="journal article" date="2010" name="J. Bacteriol.">
        <title>Genome sequence of the polysaccharide-degrading, thermophilic anaerobe Spirochaeta thermophila DSM 6192.</title>
        <authorList>
            <person name="Angelov A."/>
            <person name="Liebl S."/>
            <person name="Ballschmiter M."/>
            <person name="Bomeke M."/>
            <person name="Lehmann R."/>
            <person name="Liesegang H."/>
            <person name="Daniel R."/>
            <person name="Liebl W."/>
        </authorList>
    </citation>
    <scope>NUCLEOTIDE SEQUENCE [LARGE SCALE GENOMIC DNA]</scope>
    <source>
        <strain evidence="12">ATCC 49972 / DSM 6192 / RI 19.B1</strain>
    </source>
</reference>
<dbReference type="InterPro" id="IPR043519">
    <property type="entry name" value="NT_sf"/>
</dbReference>
<evidence type="ECO:0000256" key="4">
    <source>
        <dbReference type="ARBA" id="ARBA00022695"/>
    </source>
</evidence>
<dbReference type="eggNOG" id="COG1669">
    <property type="taxonomic scope" value="Bacteria"/>
</dbReference>
<keyword evidence="2" id="KW-1277">Toxin-antitoxin system</keyword>
<keyword evidence="7" id="KW-0067">ATP-binding</keyword>
<dbReference type="KEGG" id="sta:STHERM_c13410"/>
<dbReference type="SUPFAM" id="SSF81301">
    <property type="entry name" value="Nucleotidyltransferase"/>
    <property type="match status" value="1"/>
</dbReference>
<accession>E0RU61</accession>
<dbReference type="GO" id="GO:0005524">
    <property type="term" value="F:ATP binding"/>
    <property type="evidence" value="ECO:0007669"/>
    <property type="project" value="UniProtKB-KW"/>
</dbReference>
<dbReference type="GO" id="GO:0016779">
    <property type="term" value="F:nucleotidyltransferase activity"/>
    <property type="evidence" value="ECO:0007669"/>
    <property type="project" value="UniProtKB-KW"/>
</dbReference>
<evidence type="ECO:0000256" key="5">
    <source>
        <dbReference type="ARBA" id="ARBA00022723"/>
    </source>
</evidence>
<proteinExistence type="inferred from homology"/>
<evidence type="ECO:0000313" key="12">
    <source>
        <dbReference type="Proteomes" id="UP000001296"/>
    </source>
</evidence>
<name>E0RU61_WINT6</name>
<dbReference type="PaxDb" id="665571-STHERM_c13410"/>
<dbReference type="Proteomes" id="UP000001296">
    <property type="component" value="Chromosome"/>
</dbReference>
<evidence type="ECO:0000256" key="6">
    <source>
        <dbReference type="ARBA" id="ARBA00022741"/>
    </source>
</evidence>
<evidence type="ECO:0000256" key="1">
    <source>
        <dbReference type="ARBA" id="ARBA00001946"/>
    </source>
</evidence>
<dbReference type="RefSeq" id="WP_013314122.1">
    <property type="nucleotide sequence ID" value="NC_014484.1"/>
</dbReference>
<gene>
    <name evidence="11" type="ordered locus">STHERM_c13410</name>
</gene>
<organism evidence="11 12">
    <name type="scientific">Winmispira thermophila (strain ATCC 49972 / DSM 6192 / RI 19.B1)</name>
    <name type="common">Spirochaeta thermophila</name>
    <dbReference type="NCBI Taxonomy" id="665571"/>
    <lineage>
        <taxon>Bacteria</taxon>
        <taxon>Pseudomonadati</taxon>
        <taxon>Spirochaetota</taxon>
        <taxon>Spirochaetia</taxon>
        <taxon>Winmispirales</taxon>
        <taxon>Winmispiraceae</taxon>
        <taxon>Winmispira</taxon>
    </lineage>
</organism>
<evidence type="ECO:0000256" key="8">
    <source>
        <dbReference type="ARBA" id="ARBA00022842"/>
    </source>
</evidence>
<keyword evidence="8" id="KW-0460">Magnesium</keyword>
<evidence type="ECO:0000256" key="2">
    <source>
        <dbReference type="ARBA" id="ARBA00022649"/>
    </source>
</evidence>
<dbReference type="InterPro" id="IPR052038">
    <property type="entry name" value="Type-VII_TA_antitoxin"/>
</dbReference>
<evidence type="ECO:0000256" key="9">
    <source>
        <dbReference type="ARBA" id="ARBA00038276"/>
    </source>
</evidence>
<dbReference type="Pfam" id="PF01909">
    <property type="entry name" value="NTP_transf_2"/>
    <property type="match status" value="1"/>
</dbReference>
<keyword evidence="4" id="KW-0548">Nucleotidyltransferase</keyword>
<dbReference type="HOGENOM" id="CLU_130257_10_1_12"/>
<protein>
    <submittedName>
        <fullName evidence="11">Nucleotidyltransferase</fullName>
    </submittedName>
</protein>
<keyword evidence="3 11" id="KW-0808">Transferase</keyword>
<comment type="cofactor">
    <cofactor evidence="1">
        <name>Mg(2+)</name>
        <dbReference type="ChEBI" id="CHEBI:18420"/>
    </cofactor>
</comment>
<reference key="1">
    <citation type="submission" date="2009-08" db="EMBL/GenBank/DDBJ databases">
        <title>The genome sequence of Spirochaeta thermophila DSM6192.</title>
        <authorList>
            <person name="Angelov A."/>
            <person name="Mientus M."/>
            <person name="Wittenberg S."/>
            <person name="Lehmann R."/>
            <person name="Liesegang H."/>
            <person name="Daniel R."/>
            <person name="Liebl W."/>
        </authorList>
    </citation>
    <scope>NUCLEOTIDE SEQUENCE</scope>
    <source>
        <strain>DSM 6192</strain>
    </source>
</reference>
<dbReference type="PANTHER" id="PTHR33571">
    <property type="entry name" value="SSL8005 PROTEIN"/>
    <property type="match status" value="1"/>
</dbReference>
<dbReference type="EMBL" id="CP001698">
    <property type="protein sequence ID" value="ADN02282.1"/>
    <property type="molecule type" value="Genomic_DNA"/>
</dbReference>
<dbReference type="CDD" id="cd05403">
    <property type="entry name" value="NT_KNTase_like"/>
    <property type="match status" value="1"/>
</dbReference>
<dbReference type="GO" id="GO:0046872">
    <property type="term" value="F:metal ion binding"/>
    <property type="evidence" value="ECO:0007669"/>
    <property type="project" value="UniProtKB-KW"/>
</dbReference>
<evidence type="ECO:0000259" key="10">
    <source>
        <dbReference type="Pfam" id="PF01909"/>
    </source>
</evidence>
<keyword evidence="5" id="KW-0479">Metal-binding</keyword>
<sequence length="100" mass="11499">MNRILDRKSILHMLAAHQEELKKLGVTYLALFGSVARNEAIEGSDVDFLVEFEGPASFDTYMELKFFLEDLLGTRIDLVTRKALKPRLRPYVEKEAIRVT</sequence>
<keyword evidence="6" id="KW-0547">Nucleotide-binding</keyword>
<evidence type="ECO:0000256" key="3">
    <source>
        <dbReference type="ARBA" id="ARBA00022679"/>
    </source>
</evidence>
<dbReference type="PANTHER" id="PTHR33571:SF14">
    <property type="entry name" value="PROTEIN ADENYLYLTRANSFERASE MJ0435-RELATED"/>
    <property type="match status" value="1"/>
</dbReference>
<comment type="similarity">
    <text evidence="9">Belongs to the MntA antitoxin family.</text>
</comment>
<dbReference type="AlphaFoldDB" id="E0RU61"/>
<evidence type="ECO:0000256" key="7">
    <source>
        <dbReference type="ARBA" id="ARBA00022840"/>
    </source>
</evidence>